<reference evidence="2 3" key="1">
    <citation type="journal article" date="2012" name="Eukaryot. Cell">
        <title>Genome sequence of the fungus Glarea lozoyensis: the first genome sequence of a species from the Helotiaceae family.</title>
        <authorList>
            <person name="Youssar L."/>
            <person name="Gruening B.A."/>
            <person name="Erxleben A."/>
            <person name="Guenther S."/>
            <person name="Huettel W."/>
        </authorList>
    </citation>
    <scope>NUCLEOTIDE SEQUENCE [LARGE SCALE GENOMIC DNA]</scope>
    <source>
        <strain evidence="3">ATCC 74030 / MF5533</strain>
    </source>
</reference>
<dbReference type="OrthoDB" id="10421101at2759"/>
<name>H0EGL3_GLAL7</name>
<keyword evidence="1" id="KW-0472">Membrane</keyword>
<dbReference type="InParanoid" id="H0EGL3"/>
<evidence type="ECO:0000313" key="2">
    <source>
        <dbReference type="EMBL" id="EHL02287.1"/>
    </source>
</evidence>
<dbReference type="AlphaFoldDB" id="H0EGL3"/>
<comment type="caution">
    <text evidence="2">The sequence shown here is derived from an EMBL/GenBank/DDBJ whole genome shotgun (WGS) entry which is preliminary data.</text>
</comment>
<dbReference type="HOGENOM" id="CLU_2359940_0_0_1"/>
<gene>
    <name evidence="2" type="ORF">M7I_1630</name>
</gene>
<keyword evidence="3" id="KW-1185">Reference proteome</keyword>
<evidence type="ECO:0000313" key="3">
    <source>
        <dbReference type="Proteomes" id="UP000005446"/>
    </source>
</evidence>
<dbReference type="Proteomes" id="UP000005446">
    <property type="component" value="Unassembled WGS sequence"/>
</dbReference>
<feature type="transmembrane region" description="Helical" evidence="1">
    <location>
        <begin position="20"/>
        <end position="40"/>
    </location>
</feature>
<evidence type="ECO:0000256" key="1">
    <source>
        <dbReference type="SAM" id="Phobius"/>
    </source>
</evidence>
<sequence>MSASLWKELVTLDGTHFADHFAIAYLAVSIVAVVGILYALSSSSSKSICYKGNDASLRKKAYDLLILSMLFYLLVFRKTRQGEFGHDSMKAQQTPA</sequence>
<proteinExistence type="predicted"/>
<accession>H0EGL3</accession>
<organism evidence="2 3">
    <name type="scientific">Glarea lozoyensis (strain ATCC 74030 / MF5533)</name>
    <dbReference type="NCBI Taxonomy" id="1104152"/>
    <lineage>
        <taxon>Eukaryota</taxon>
        <taxon>Fungi</taxon>
        <taxon>Dikarya</taxon>
        <taxon>Ascomycota</taxon>
        <taxon>Pezizomycotina</taxon>
        <taxon>Leotiomycetes</taxon>
        <taxon>Helotiales</taxon>
        <taxon>Helotiaceae</taxon>
        <taxon>Glarea</taxon>
    </lineage>
</organism>
<dbReference type="EMBL" id="AGUE01000028">
    <property type="protein sequence ID" value="EHL02287.1"/>
    <property type="molecule type" value="Genomic_DNA"/>
</dbReference>
<keyword evidence="1" id="KW-0812">Transmembrane</keyword>
<keyword evidence="1" id="KW-1133">Transmembrane helix</keyword>
<protein>
    <submittedName>
        <fullName evidence="2">Uncharacterized protein</fullName>
    </submittedName>
</protein>